<evidence type="ECO:0000313" key="2">
    <source>
        <dbReference type="EMBL" id="OWF44622.1"/>
    </source>
</evidence>
<gene>
    <name evidence="2" type="ORF">KP79_PYT23843</name>
</gene>
<evidence type="ECO:0000256" key="1">
    <source>
        <dbReference type="SAM" id="MobiDB-lite"/>
    </source>
</evidence>
<reference evidence="2 3" key="1">
    <citation type="journal article" date="2017" name="Nat. Ecol. Evol.">
        <title>Scallop genome provides insights into evolution of bilaterian karyotype and development.</title>
        <authorList>
            <person name="Wang S."/>
            <person name="Zhang J."/>
            <person name="Jiao W."/>
            <person name="Li J."/>
            <person name="Xun X."/>
            <person name="Sun Y."/>
            <person name="Guo X."/>
            <person name="Huan P."/>
            <person name="Dong B."/>
            <person name="Zhang L."/>
            <person name="Hu X."/>
            <person name="Sun X."/>
            <person name="Wang J."/>
            <person name="Zhao C."/>
            <person name="Wang Y."/>
            <person name="Wang D."/>
            <person name="Huang X."/>
            <person name="Wang R."/>
            <person name="Lv J."/>
            <person name="Li Y."/>
            <person name="Zhang Z."/>
            <person name="Liu B."/>
            <person name="Lu W."/>
            <person name="Hui Y."/>
            <person name="Liang J."/>
            <person name="Zhou Z."/>
            <person name="Hou R."/>
            <person name="Li X."/>
            <person name="Liu Y."/>
            <person name="Li H."/>
            <person name="Ning X."/>
            <person name="Lin Y."/>
            <person name="Zhao L."/>
            <person name="Xing Q."/>
            <person name="Dou J."/>
            <person name="Li Y."/>
            <person name="Mao J."/>
            <person name="Guo H."/>
            <person name="Dou H."/>
            <person name="Li T."/>
            <person name="Mu C."/>
            <person name="Jiang W."/>
            <person name="Fu Q."/>
            <person name="Fu X."/>
            <person name="Miao Y."/>
            <person name="Liu J."/>
            <person name="Yu Q."/>
            <person name="Li R."/>
            <person name="Liao H."/>
            <person name="Li X."/>
            <person name="Kong Y."/>
            <person name="Jiang Z."/>
            <person name="Chourrout D."/>
            <person name="Li R."/>
            <person name="Bao Z."/>
        </authorList>
    </citation>
    <scope>NUCLEOTIDE SEQUENCE [LARGE SCALE GENOMIC DNA]</scope>
    <source>
        <strain evidence="2 3">PY_sf001</strain>
    </source>
</reference>
<proteinExistence type="predicted"/>
<comment type="caution">
    <text evidence="2">The sequence shown here is derived from an EMBL/GenBank/DDBJ whole genome shotgun (WGS) entry which is preliminary data.</text>
</comment>
<dbReference type="AlphaFoldDB" id="A0A210Q7A4"/>
<dbReference type="EMBL" id="NEDP02004717">
    <property type="protein sequence ID" value="OWF44622.1"/>
    <property type="molecule type" value="Genomic_DNA"/>
</dbReference>
<dbReference type="OrthoDB" id="6134843at2759"/>
<name>A0A210Q7A4_MIZYE</name>
<protein>
    <submittedName>
        <fullName evidence="2">Uncharacterized protein</fullName>
    </submittedName>
</protein>
<accession>A0A210Q7A4</accession>
<sequence length="389" mass="44396">MASTAVVNQFTTPQTSSMSSARLTNTPMTIALPTSRLTNRTGSMLEILNVDDDITHTVANLLDMNREEFEDYDELSDIIGKTVQAERNLWKQRLNAAMQEIDRQHKIILTHDAMVQELLELLYIEPPRSSKPEQILEDEILEETPSTEKLMQDLMSKIKHLKQLAGVTEDILPKNPKEKMAKYSELDFKYLKNAIANLHWEKDSLQSKIDERDTEISWLKGELKNTIGQLTKVQDIVTSYNASHTGIGFHLENMESDNFSETGKTSRQTFKQLTPKCTPSTKERKYVEGDQIVSYPVGKEEVAFWKTRLKANVYSNKGGNSRTGVAQCLRCNRLFKPSDNNNKACMFHNKGREIKEIYGDNGKILNVKYKWACCKKGLENKGCNHGFHI</sequence>
<organism evidence="2 3">
    <name type="scientific">Mizuhopecten yessoensis</name>
    <name type="common">Japanese scallop</name>
    <name type="synonym">Patinopecten yessoensis</name>
    <dbReference type="NCBI Taxonomy" id="6573"/>
    <lineage>
        <taxon>Eukaryota</taxon>
        <taxon>Metazoa</taxon>
        <taxon>Spiralia</taxon>
        <taxon>Lophotrochozoa</taxon>
        <taxon>Mollusca</taxon>
        <taxon>Bivalvia</taxon>
        <taxon>Autobranchia</taxon>
        <taxon>Pteriomorphia</taxon>
        <taxon>Pectinida</taxon>
        <taxon>Pectinoidea</taxon>
        <taxon>Pectinidae</taxon>
        <taxon>Mizuhopecten</taxon>
    </lineage>
</organism>
<evidence type="ECO:0000313" key="3">
    <source>
        <dbReference type="Proteomes" id="UP000242188"/>
    </source>
</evidence>
<dbReference type="Proteomes" id="UP000242188">
    <property type="component" value="Unassembled WGS sequence"/>
</dbReference>
<keyword evidence="3" id="KW-1185">Reference proteome</keyword>
<feature type="region of interest" description="Disordered" evidence="1">
    <location>
        <begin position="1"/>
        <end position="21"/>
    </location>
</feature>